<dbReference type="AlphaFoldDB" id="A0A0D1XM82"/>
<accession>A0A0D1XM82</accession>
<dbReference type="OrthoDB" id="9994905at2759"/>
<dbReference type="HOGENOM" id="CLU_530186_0_0_1"/>
<dbReference type="InParanoid" id="A0A0D1XM82"/>
<reference evidence="3 4" key="1">
    <citation type="submission" date="2015-01" db="EMBL/GenBank/DDBJ databases">
        <title>The Genome Sequence of Ochroconis gallopava CBS43764.</title>
        <authorList>
            <consortium name="The Broad Institute Genomics Platform"/>
            <person name="Cuomo C."/>
            <person name="de Hoog S."/>
            <person name="Gorbushina A."/>
            <person name="Stielow B."/>
            <person name="Teixiera M."/>
            <person name="Abouelleil A."/>
            <person name="Chapman S.B."/>
            <person name="Priest M."/>
            <person name="Young S.K."/>
            <person name="Wortman J."/>
            <person name="Nusbaum C."/>
            <person name="Birren B."/>
        </authorList>
    </citation>
    <scope>NUCLEOTIDE SEQUENCE [LARGE SCALE GENOMIC DNA]</scope>
    <source>
        <strain evidence="3 4">CBS 43764</strain>
    </source>
</reference>
<keyword evidence="4" id="KW-1185">Reference proteome</keyword>
<feature type="domain" description="Rho-GAP" evidence="2">
    <location>
        <begin position="90"/>
        <end position="357"/>
    </location>
</feature>
<evidence type="ECO:0000256" key="1">
    <source>
        <dbReference type="SAM" id="MobiDB-lite"/>
    </source>
</evidence>
<feature type="region of interest" description="Disordered" evidence="1">
    <location>
        <begin position="336"/>
        <end position="356"/>
    </location>
</feature>
<dbReference type="SUPFAM" id="SSF48350">
    <property type="entry name" value="GTPase activation domain, GAP"/>
    <property type="match status" value="1"/>
</dbReference>
<dbReference type="Gene3D" id="1.10.555.10">
    <property type="entry name" value="Rho GTPase activation protein"/>
    <property type="match status" value="1"/>
</dbReference>
<dbReference type="InterPro" id="IPR008936">
    <property type="entry name" value="Rho_GTPase_activation_prot"/>
</dbReference>
<evidence type="ECO:0000259" key="2">
    <source>
        <dbReference type="SMART" id="SM00324"/>
    </source>
</evidence>
<proteinExistence type="predicted"/>
<dbReference type="RefSeq" id="XP_016213405.1">
    <property type="nucleotide sequence ID" value="XM_016358786.1"/>
</dbReference>
<gene>
    <name evidence="3" type="ORF">PV09_05297</name>
</gene>
<evidence type="ECO:0000313" key="3">
    <source>
        <dbReference type="EMBL" id="KIW03536.1"/>
    </source>
</evidence>
<dbReference type="GO" id="GO:0007165">
    <property type="term" value="P:signal transduction"/>
    <property type="evidence" value="ECO:0007669"/>
    <property type="project" value="InterPro"/>
</dbReference>
<organism evidence="3 4">
    <name type="scientific">Verruconis gallopava</name>
    <dbReference type="NCBI Taxonomy" id="253628"/>
    <lineage>
        <taxon>Eukaryota</taxon>
        <taxon>Fungi</taxon>
        <taxon>Dikarya</taxon>
        <taxon>Ascomycota</taxon>
        <taxon>Pezizomycotina</taxon>
        <taxon>Dothideomycetes</taxon>
        <taxon>Pleosporomycetidae</taxon>
        <taxon>Venturiales</taxon>
        <taxon>Sympoventuriaceae</taxon>
        <taxon>Verruconis</taxon>
    </lineage>
</organism>
<dbReference type="InterPro" id="IPR000198">
    <property type="entry name" value="RhoGAP_dom"/>
</dbReference>
<dbReference type="EMBL" id="KN847544">
    <property type="protein sequence ID" value="KIW03536.1"/>
    <property type="molecule type" value="Genomic_DNA"/>
</dbReference>
<dbReference type="GeneID" id="27313270"/>
<dbReference type="SMART" id="SM00324">
    <property type="entry name" value="RhoGAP"/>
    <property type="match status" value="1"/>
</dbReference>
<evidence type="ECO:0000313" key="4">
    <source>
        <dbReference type="Proteomes" id="UP000053259"/>
    </source>
</evidence>
<dbReference type="Proteomes" id="UP000053259">
    <property type="component" value="Unassembled WGS sequence"/>
</dbReference>
<sequence length="514" mass="57552">MPSKVINRARFLFSRFRLTEHVPPIFNDNVHDLARIGGISTLALPNEYAPCDLVIPTRFAATAQFLVDACFQGDDLRMGNPTDRDIIYEDHGQQWKLKVLTTGAYVNVPGLFRIPGSKVTTERLRTYFERQMYDGGGNVEDIRRQSQNIEYTVRVATLPSQSVLPYQIHDVASCFKSFLGDLDGGVLGSLEIFEGLRKATLPRSRRKSLESASLEWKCIGLGLDDEHDDVDPKDIARILCSIECAAKRNLILAVFGLLAFFMVDDSPSVHPHEHKLHISSCEPAMDEMKNCCFPSAASPDAGMTAEALSRIFAPLMLGEELTKHIDIDFVAFPGSGDKRNHRRNSTPSPQKLKTPYLPKRTPVWRLRQGTYAGINKANITVNVHPCPSQSTLSYCDGSSTPSSRHSIKFAQYGGLRDRNLSAKSFIQAHANCSAQTFPAFTGGMKIKKTKKLKSSNPEFMLYEQQVRILLIANVITIVLWNWRDVCLELRALGYGRREGHWFVGESAVDTLDER</sequence>
<protein>
    <recommendedName>
        <fullName evidence="2">Rho-GAP domain-containing protein</fullName>
    </recommendedName>
</protein>
<dbReference type="STRING" id="253628.A0A0D1XM82"/>
<name>A0A0D1XM82_9PEZI</name>
<dbReference type="VEuPathDB" id="FungiDB:PV09_05297"/>